<dbReference type="EMBL" id="JEMX01000053">
    <property type="protein sequence ID" value="EXI79463.1"/>
    <property type="molecule type" value="Genomic_DNA"/>
</dbReference>
<accession>A0A011NA25</accession>
<keyword evidence="1" id="KW-1133">Transmembrane helix</keyword>
<proteinExistence type="predicted"/>
<name>A0A011NA25_9PROT</name>
<organism evidence="2 3">
    <name type="scientific">Candidatus Accumulibacter appositus</name>
    <dbReference type="NCBI Taxonomy" id="1454003"/>
    <lineage>
        <taxon>Bacteria</taxon>
        <taxon>Pseudomonadati</taxon>
        <taxon>Pseudomonadota</taxon>
        <taxon>Betaproteobacteria</taxon>
        <taxon>Candidatus Accumulibacter</taxon>
    </lineage>
</organism>
<gene>
    <name evidence="2" type="ORF">AW10_02316</name>
</gene>
<evidence type="ECO:0000313" key="3">
    <source>
        <dbReference type="Proteomes" id="UP000021816"/>
    </source>
</evidence>
<dbReference type="AlphaFoldDB" id="A0A011NA25"/>
<feature type="transmembrane region" description="Helical" evidence="1">
    <location>
        <begin position="57"/>
        <end position="77"/>
    </location>
</feature>
<evidence type="ECO:0000256" key="1">
    <source>
        <dbReference type="SAM" id="Phobius"/>
    </source>
</evidence>
<evidence type="ECO:0000313" key="2">
    <source>
        <dbReference type="EMBL" id="EXI79463.1"/>
    </source>
</evidence>
<keyword evidence="1" id="KW-0472">Membrane</keyword>
<comment type="caution">
    <text evidence="2">The sequence shown here is derived from an EMBL/GenBank/DDBJ whole genome shotgun (WGS) entry which is preliminary data.</text>
</comment>
<protein>
    <submittedName>
        <fullName evidence="2">Uncharacterized protein</fullName>
    </submittedName>
</protein>
<feature type="transmembrane region" description="Helical" evidence="1">
    <location>
        <begin position="128"/>
        <end position="150"/>
    </location>
</feature>
<sequence length="234" mass="25756">MATVGALMVMTSTAKGVSTVDHQLGRSIPWHESGAAAVHPTTRLVVWLLLLPASQSLHGQQLLVTLLMLPFFGLGALQRAVRLAWRTRWLFLSLFVIVAWGGAGEPAWDGAFAPTREGLLAACTHGGRLLLALWSVAVLLEWMAVPELLVATHRLLQPLRGCGVDPDRSVVRLLLVMRHIETLPPPRDWQILLKAPANGGDEVFELAERRFSWFDPLLMLLVAGLVAAFCWRQV</sequence>
<keyword evidence="1" id="KW-0812">Transmembrane</keyword>
<reference evidence="2 3" key="1">
    <citation type="submission" date="2014-02" db="EMBL/GenBank/DDBJ databases">
        <title>Expanding our view of genomic diversity in Candidatus Accumulibacter clades.</title>
        <authorList>
            <person name="Skennerton C.T."/>
            <person name="Barr J.J."/>
            <person name="Slater F.R."/>
            <person name="Bond P.L."/>
            <person name="Tyson G.W."/>
        </authorList>
    </citation>
    <scope>NUCLEOTIDE SEQUENCE [LARGE SCALE GENOMIC DNA]</scope>
    <source>
        <strain evidence="3">BA-92</strain>
    </source>
</reference>
<dbReference type="Proteomes" id="UP000021816">
    <property type="component" value="Unassembled WGS sequence"/>
</dbReference>
<feature type="transmembrane region" description="Helical" evidence="1">
    <location>
        <begin position="89"/>
        <end position="108"/>
    </location>
</feature>
<dbReference type="STRING" id="1454003.AW10_02316"/>
<dbReference type="PATRIC" id="fig|1454003.3.peg.2367"/>